<dbReference type="PIRSF" id="PIRSF006470">
    <property type="entry name" value="DctB"/>
    <property type="match status" value="1"/>
</dbReference>
<comment type="subcellular location">
    <subcellularLocation>
        <location evidence="1">Cell envelope</location>
    </subcellularLocation>
</comment>
<feature type="chain" id="PRO_5045130255" evidence="5">
    <location>
        <begin position="26"/>
        <end position="331"/>
    </location>
</feature>
<protein>
    <submittedName>
        <fullName evidence="6">TRAP transporter substrate-binding protein</fullName>
    </submittedName>
</protein>
<evidence type="ECO:0000256" key="3">
    <source>
        <dbReference type="ARBA" id="ARBA00022448"/>
    </source>
</evidence>
<dbReference type="InterPro" id="IPR004682">
    <property type="entry name" value="TRAP_DctP"/>
</dbReference>
<evidence type="ECO:0000256" key="1">
    <source>
        <dbReference type="ARBA" id="ARBA00004196"/>
    </source>
</evidence>
<comment type="similarity">
    <text evidence="2">Belongs to the bacterial solute-binding protein 7 family.</text>
</comment>
<evidence type="ECO:0000256" key="2">
    <source>
        <dbReference type="ARBA" id="ARBA00009023"/>
    </source>
</evidence>
<reference evidence="6 7" key="1">
    <citation type="submission" date="2022-03" db="EMBL/GenBank/DDBJ databases">
        <title>Complete genome analysis of Roseomonas KG 17.1 : a prolific producer of plant growth promoters.</title>
        <authorList>
            <person name="Saadouli I."/>
            <person name="Najjari A."/>
            <person name="Mosbah A."/>
            <person name="Ouzari H.I."/>
        </authorList>
    </citation>
    <scope>NUCLEOTIDE SEQUENCE [LARGE SCALE GENOMIC DNA]</scope>
    <source>
        <strain evidence="6 7">KG17-1</strain>
    </source>
</reference>
<accession>A0ABS9W888</accession>
<sequence length="331" mass="35183">MINLKAAVAAVALASTVLLPGSVLAQTVLKLGHVWPANEIHARAVERFATDVAQTTQGAVKVEIYGGSTLGSDRELVEGLKFGSNDIWVGGAGVLTAASDTAKIFALPFMIRDPQHFTQVYDGAVGREINDAIKKESGLQVVVYWLRGPRWLTTKKPVQTPADLSGQKIRVPDSPVSVASWKALGAAPTPMSFGEVFNALQQGVIDGQENPLSLIQTSKFSEVVKSLVRTEHSYEPIVMVMSASRLARLPEAQRKAVLDAANGAAKTFAAEEVIKGETSFITALQQEGMTLVEPDKAAFRAKVGPAFVKSNFPSVAALYEKVAAVGASTAR</sequence>
<organism evidence="6 7">
    <name type="scientific">Teichococcus vastitatis</name>
    <dbReference type="NCBI Taxonomy" id="2307076"/>
    <lineage>
        <taxon>Bacteria</taxon>
        <taxon>Pseudomonadati</taxon>
        <taxon>Pseudomonadota</taxon>
        <taxon>Alphaproteobacteria</taxon>
        <taxon>Acetobacterales</taxon>
        <taxon>Roseomonadaceae</taxon>
        <taxon>Roseomonas</taxon>
    </lineage>
</organism>
<dbReference type="CDD" id="cd13603">
    <property type="entry name" value="PBP2_TRAP_Siap_TeaA_like"/>
    <property type="match status" value="1"/>
</dbReference>
<feature type="signal peptide" evidence="5">
    <location>
        <begin position="1"/>
        <end position="25"/>
    </location>
</feature>
<comment type="caution">
    <text evidence="6">The sequence shown here is derived from an EMBL/GenBank/DDBJ whole genome shotgun (WGS) entry which is preliminary data.</text>
</comment>
<dbReference type="NCBIfam" id="TIGR00787">
    <property type="entry name" value="dctP"/>
    <property type="match status" value="1"/>
</dbReference>
<dbReference type="PANTHER" id="PTHR33376">
    <property type="match status" value="1"/>
</dbReference>
<evidence type="ECO:0000256" key="5">
    <source>
        <dbReference type="SAM" id="SignalP"/>
    </source>
</evidence>
<name>A0ABS9W888_9PROT</name>
<dbReference type="InterPro" id="IPR038404">
    <property type="entry name" value="TRAP_DctP_sf"/>
</dbReference>
<keyword evidence="7" id="KW-1185">Reference proteome</keyword>
<dbReference type="PANTHER" id="PTHR33376:SF4">
    <property type="entry name" value="SIALIC ACID-BINDING PERIPLASMIC PROTEIN SIAP"/>
    <property type="match status" value="1"/>
</dbReference>
<evidence type="ECO:0000313" key="7">
    <source>
        <dbReference type="Proteomes" id="UP001201985"/>
    </source>
</evidence>
<dbReference type="InterPro" id="IPR018389">
    <property type="entry name" value="DctP_fam"/>
</dbReference>
<keyword evidence="4 5" id="KW-0732">Signal</keyword>
<evidence type="ECO:0000313" key="6">
    <source>
        <dbReference type="EMBL" id="MCI0755443.1"/>
    </source>
</evidence>
<dbReference type="RefSeq" id="WP_241793395.1">
    <property type="nucleotide sequence ID" value="NZ_JALBUU010000028.1"/>
</dbReference>
<dbReference type="Pfam" id="PF03480">
    <property type="entry name" value="DctP"/>
    <property type="match status" value="1"/>
</dbReference>
<gene>
    <name evidence="6" type="ORF">MON41_17115</name>
</gene>
<dbReference type="Gene3D" id="3.40.190.170">
    <property type="entry name" value="Bacterial extracellular solute-binding protein, family 7"/>
    <property type="match status" value="1"/>
</dbReference>
<proteinExistence type="inferred from homology"/>
<keyword evidence="3" id="KW-0813">Transport</keyword>
<evidence type="ECO:0000256" key="4">
    <source>
        <dbReference type="ARBA" id="ARBA00022729"/>
    </source>
</evidence>
<dbReference type="Proteomes" id="UP001201985">
    <property type="component" value="Unassembled WGS sequence"/>
</dbReference>
<dbReference type="NCBIfam" id="NF037995">
    <property type="entry name" value="TRAP_S1"/>
    <property type="match status" value="1"/>
</dbReference>
<dbReference type="EMBL" id="JALBUU010000028">
    <property type="protein sequence ID" value="MCI0755443.1"/>
    <property type="molecule type" value="Genomic_DNA"/>
</dbReference>